<name>A8NSJ7_COPC7</name>
<sequence>MSVDRGYTLLLNHLHNPATTLPLQTIQGALSHHLATISPSPTPLAATAISSPFYLSQPIDYAKLYSLSTAFRHASHLKFRALAQSERKRTRLEGLFKKSLVGSLDQWMKDVVKGVQGGHPVLRIACCSGLLLGLEDLKRPSKETGEGVNVVGARGFVEDEDIVALAEVMDAYTFNGHSSSFSAHLGIEEWEKEFQPAGQDLLSLALIFASQSFPLISQNKLKVLPLPALAQILTLTIATTFKNGAFLSSVSASVTLSPEHQVHISPSSAFAQTLQSITTSPLTAAISSISRFTSNVLSLMLDSPSSSHFAEDVIAVWQTLDTLREVTKKVERDWISTSLASVTDAGIAPDSKPLAKDVWTILKTLLFTVIMIADGALSPLIFIPPSAFPAPPSPARPSSPQPSSPGNHNPPQTTAEPPPSITPSTLALTALHALSHLSFVISQFGGVTSTGNGFEELKKTFYLSLDILARSSGSAEGRHEAEMYVRDSCRALHEGRGEGNVTFRHAKQAFTLASIEQLVPVIGDACVRDWVWGVCYPHLSDPSNRETFESSHSVILAIFASHAAQQHQRRSLLQTSGASCPPSSLFARWSRWRNTRRGLRNSRQSEEEEQTIAVERGFSTELVQRMVPFYAKCLIENSTEGRLSTPQLCMAYSALVRSACACGYAGSSELTKAEDVEKSRGQNVLENGNNNKRIADSQFEEDKNENLAENQKKKRGTTEAENENQVAARYTLGWYCVQMLLDTLSQIKQGSKGALDLKGKGKEKETETAGETSQDMSHDRVHRLHLTLISTISSLPLPLLARVLPEIYDIIVLKEGEGRHGEEGQEEKRKELVEEVFREILESVGDREKEYAMRWWYANREEMVRSAGGMHDSDAVSKEDDTQARL</sequence>
<dbReference type="OMA" id="LMVQWRQ"/>
<dbReference type="AlphaFoldDB" id="A8NSJ7"/>
<dbReference type="OrthoDB" id="2357318at2759"/>
<dbReference type="PANTHER" id="PTHR39214:SF1">
    <property type="entry name" value="MICROBODY (PEROXISOME) BIOGENESIS PROTEIN PEROXIN 8 (EUROFUNG)"/>
    <property type="match status" value="1"/>
</dbReference>
<dbReference type="GeneID" id="6012567"/>
<feature type="region of interest" description="Disordered" evidence="1">
    <location>
        <begin position="391"/>
        <end position="422"/>
    </location>
</feature>
<dbReference type="VEuPathDB" id="FungiDB:CC1G_05020"/>
<feature type="region of interest" description="Disordered" evidence="1">
    <location>
        <begin position="675"/>
        <end position="722"/>
    </location>
</feature>
<dbReference type="InParanoid" id="A8NSJ7"/>
<dbReference type="RefSeq" id="XP_001836027.1">
    <property type="nucleotide sequence ID" value="XM_001835975.1"/>
</dbReference>
<evidence type="ECO:0000256" key="1">
    <source>
        <dbReference type="SAM" id="MobiDB-lite"/>
    </source>
</evidence>
<dbReference type="InterPro" id="IPR055334">
    <property type="entry name" value="PEX8-like"/>
</dbReference>
<keyword evidence="3" id="KW-1185">Reference proteome</keyword>
<organism evidence="2 3">
    <name type="scientific">Coprinopsis cinerea (strain Okayama-7 / 130 / ATCC MYA-4618 / FGSC 9003)</name>
    <name type="common">Inky cap fungus</name>
    <name type="synonym">Hormographiella aspergillata</name>
    <dbReference type="NCBI Taxonomy" id="240176"/>
    <lineage>
        <taxon>Eukaryota</taxon>
        <taxon>Fungi</taxon>
        <taxon>Dikarya</taxon>
        <taxon>Basidiomycota</taxon>
        <taxon>Agaricomycotina</taxon>
        <taxon>Agaricomycetes</taxon>
        <taxon>Agaricomycetidae</taxon>
        <taxon>Agaricales</taxon>
        <taxon>Agaricineae</taxon>
        <taxon>Psathyrellaceae</taxon>
        <taxon>Coprinopsis</taxon>
    </lineage>
</organism>
<reference evidence="2 3" key="1">
    <citation type="journal article" date="2010" name="Proc. Natl. Acad. Sci. U.S.A.">
        <title>Insights into evolution of multicellular fungi from the assembled chromosomes of the mushroom Coprinopsis cinerea (Coprinus cinereus).</title>
        <authorList>
            <person name="Stajich J.E."/>
            <person name="Wilke S.K."/>
            <person name="Ahren D."/>
            <person name="Au C.H."/>
            <person name="Birren B.W."/>
            <person name="Borodovsky M."/>
            <person name="Burns C."/>
            <person name="Canback B."/>
            <person name="Casselton L.A."/>
            <person name="Cheng C.K."/>
            <person name="Deng J."/>
            <person name="Dietrich F.S."/>
            <person name="Fargo D.C."/>
            <person name="Farman M.L."/>
            <person name="Gathman A.C."/>
            <person name="Goldberg J."/>
            <person name="Guigo R."/>
            <person name="Hoegger P.J."/>
            <person name="Hooker J.B."/>
            <person name="Huggins A."/>
            <person name="James T.Y."/>
            <person name="Kamada T."/>
            <person name="Kilaru S."/>
            <person name="Kodira C."/>
            <person name="Kues U."/>
            <person name="Kupfer D."/>
            <person name="Kwan H.S."/>
            <person name="Lomsadze A."/>
            <person name="Li W."/>
            <person name="Lilly W.W."/>
            <person name="Ma L.J."/>
            <person name="Mackey A.J."/>
            <person name="Manning G."/>
            <person name="Martin F."/>
            <person name="Muraguchi H."/>
            <person name="Natvig D.O."/>
            <person name="Palmerini H."/>
            <person name="Ramesh M.A."/>
            <person name="Rehmeyer C.J."/>
            <person name="Roe B.A."/>
            <person name="Shenoy N."/>
            <person name="Stanke M."/>
            <person name="Ter-Hovhannisyan V."/>
            <person name="Tunlid A."/>
            <person name="Velagapudi R."/>
            <person name="Vision T.J."/>
            <person name="Zeng Q."/>
            <person name="Zolan M.E."/>
            <person name="Pukkila P.J."/>
        </authorList>
    </citation>
    <scope>NUCLEOTIDE SEQUENCE [LARGE SCALE GENOMIC DNA]</scope>
    <source>
        <strain evidence="3">Okayama-7 / 130 / ATCC MYA-4618 / FGSC 9003</strain>
    </source>
</reference>
<gene>
    <name evidence="2" type="ORF">CC1G_05020</name>
</gene>
<feature type="region of interest" description="Disordered" evidence="1">
    <location>
        <begin position="752"/>
        <end position="778"/>
    </location>
</feature>
<evidence type="ECO:0000313" key="3">
    <source>
        <dbReference type="Proteomes" id="UP000001861"/>
    </source>
</evidence>
<dbReference type="Proteomes" id="UP000001861">
    <property type="component" value="Unassembled WGS sequence"/>
</dbReference>
<proteinExistence type="predicted"/>
<comment type="caution">
    <text evidence="2">The sequence shown here is derived from an EMBL/GenBank/DDBJ whole genome shotgun (WGS) entry which is preliminary data.</text>
</comment>
<dbReference type="STRING" id="240176.A8NSJ7"/>
<feature type="compositionally biased region" description="Polar residues" evidence="1">
    <location>
        <begin position="406"/>
        <end position="415"/>
    </location>
</feature>
<feature type="compositionally biased region" description="Pro residues" evidence="1">
    <location>
        <begin position="391"/>
        <end position="403"/>
    </location>
</feature>
<dbReference type="eggNOG" id="ENOG502S1QP">
    <property type="taxonomic scope" value="Eukaryota"/>
</dbReference>
<evidence type="ECO:0000313" key="2">
    <source>
        <dbReference type="EMBL" id="EAU85803.1"/>
    </source>
</evidence>
<feature type="compositionally biased region" description="Basic and acidic residues" evidence="1">
    <location>
        <begin position="755"/>
        <end position="767"/>
    </location>
</feature>
<accession>A8NSJ7</accession>
<dbReference type="PANTHER" id="PTHR39214">
    <property type="entry name" value="MICROBODY (PEROXISOME) BIOGENESIS PROTEIN PEROXIN 8 (EUROFUNG)"/>
    <property type="match status" value="1"/>
</dbReference>
<dbReference type="EMBL" id="AACS02000008">
    <property type="protein sequence ID" value="EAU85803.1"/>
    <property type="molecule type" value="Genomic_DNA"/>
</dbReference>
<dbReference type="KEGG" id="cci:CC1G_05020"/>
<protein>
    <submittedName>
        <fullName evidence="2">Uncharacterized protein</fullName>
    </submittedName>
</protein>
<feature type="compositionally biased region" description="Polar residues" evidence="1">
    <location>
        <begin position="681"/>
        <end position="692"/>
    </location>
</feature>